<name>X6M505_RETFI</name>
<organism evidence="2 3">
    <name type="scientific">Reticulomyxa filosa</name>
    <dbReference type="NCBI Taxonomy" id="46433"/>
    <lineage>
        <taxon>Eukaryota</taxon>
        <taxon>Sar</taxon>
        <taxon>Rhizaria</taxon>
        <taxon>Retaria</taxon>
        <taxon>Foraminifera</taxon>
        <taxon>Monothalamids</taxon>
        <taxon>Reticulomyxidae</taxon>
        <taxon>Reticulomyxa</taxon>
    </lineage>
</organism>
<evidence type="ECO:0000313" key="3">
    <source>
        <dbReference type="Proteomes" id="UP000023152"/>
    </source>
</evidence>
<gene>
    <name evidence="2" type="ORF">RFI_28402</name>
</gene>
<evidence type="ECO:0000256" key="1">
    <source>
        <dbReference type="SAM" id="MobiDB-lite"/>
    </source>
</evidence>
<feature type="region of interest" description="Disordered" evidence="1">
    <location>
        <begin position="87"/>
        <end position="115"/>
    </location>
</feature>
<proteinExistence type="predicted"/>
<dbReference type="OrthoDB" id="2963168at2759"/>
<dbReference type="AlphaFoldDB" id="X6M505"/>
<comment type="caution">
    <text evidence="2">The sequence shown here is derived from an EMBL/GenBank/DDBJ whole genome shotgun (WGS) entry which is preliminary data.</text>
</comment>
<evidence type="ECO:0000313" key="2">
    <source>
        <dbReference type="EMBL" id="ETO08984.1"/>
    </source>
</evidence>
<feature type="compositionally biased region" description="Basic and acidic residues" evidence="1">
    <location>
        <begin position="92"/>
        <end position="115"/>
    </location>
</feature>
<keyword evidence="3" id="KW-1185">Reference proteome</keyword>
<dbReference type="Proteomes" id="UP000023152">
    <property type="component" value="Unassembled WGS sequence"/>
</dbReference>
<protein>
    <submittedName>
        <fullName evidence="2">Uncharacterized protein</fullName>
    </submittedName>
</protein>
<sequence>MNTWSCTKIVDYISNITEIVKGAGKKLLFASDQFNFKSTKKFAKIVTGMSYEQEQKRNEKENVKKKPEKIQKLCSFWQTFADNQKNNTQNKRSIDQKIGHRQSEEEKSKSIYDKPKPKASQFVPFLLVKKTKKKIHSAFCFFFTSSIPWKNAENFDCIIAIDFGTDGTSMGINIKGKDTVRLVTDWNSSGICDKKEIQNKTKTALLMSRNYEIIAFGNEAWAKFCYSFQFGFNKSKFLFFFKI</sequence>
<accession>X6M505</accession>
<dbReference type="EMBL" id="ASPP01024479">
    <property type="protein sequence ID" value="ETO08984.1"/>
    <property type="molecule type" value="Genomic_DNA"/>
</dbReference>
<reference evidence="2 3" key="1">
    <citation type="journal article" date="2013" name="Curr. Biol.">
        <title>The Genome of the Foraminiferan Reticulomyxa filosa.</title>
        <authorList>
            <person name="Glockner G."/>
            <person name="Hulsmann N."/>
            <person name="Schleicher M."/>
            <person name="Noegel A.A."/>
            <person name="Eichinger L."/>
            <person name="Gallinger C."/>
            <person name="Pawlowski J."/>
            <person name="Sierra R."/>
            <person name="Euteneuer U."/>
            <person name="Pillet L."/>
            <person name="Moustafa A."/>
            <person name="Platzer M."/>
            <person name="Groth M."/>
            <person name="Szafranski K."/>
            <person name="Schliwa M."/>
        </authorList>
    </citation>
    <scope>NUCLEOTIDE SEQUENCE [LARGE SCALE GENOMIC DNA]</scope>
</reference>